<dbReference type="Gene3D" id="1.10.540.10">
    <property type="entry name" value="Acyl-CoA dehydrogenase/oxidase, N-terminal domain"/>
    <property type="match status" value="1"/>
</dbReference>
<gene>
    <name evidence="18" type="ORF">BXY45_10394</name>
</gene>
<keyword evidence="6" id="KW-0503">Monooxygenase</keyword>
<evidence type="ECO:0000256" key="4">
    <source>
        <dbReference type="ARBA" id="ARBA00022741"/>
    </source>
</evidence>
<dbReference type="RefSeq" id="WP_109773052.1">
    <property type="nucleotide sequence ID" value="NZ_QGDQ01000003.1"/>
</dbReference>
<sequence>MSTATQLTAASSADSSAPSTSRPHSAGSQRERLAAARARLQPVFDDVAQGVVQREVDHELPRAQVQALVEAGFTQLRVPVEHGGDGLDLVAFTELLIDLAAADSNLPQIFRGQIAWVEHLLSLPEGPYRDAWFARIAAGEWTGNAWSETGGTTLGGQATKVRRDADGRWRISGRKYYTTGTIYAGWSDVVAQLTDDATLAAQEAGDAAAGTVTALVRLDQPGVTVSDDWDGFGQQLTGTGTLVLDDALVEDDDLAAFDDRFRYQTALYQLVLLAVHAGIAAAVERDTAHEVRARTRSYSHGLAPVVREDPQVLAVAGEISSIAFAARATALAAAAAVQGAADTAHDRDGEADLAANVRAEIATAQAQVVLSESVPRAATLLFNTLGASGTSRAKDLDRHWRNARTVASHNPVIYKARIVGDWSVNGTTPPYVWAIGTHTAATPAG</sequence>
<dbReference type="OrthoDB" id="571684at2"/>
<evidence type="ECO:0000313" key="19">
    <source>
        <dbReference type="Proteomes" id="UP000245469"/>
    </source>
</evidence>
<dbReference type="Pfam" id="PF02771">
    <property type="entry name" value="Acyl-CoA_dh_N"/>
    <property type="match status" value="1"/>
</dbReference>
<keyword evidence="3" id="KW-0288">FMN</keyword>
<keyword evidence="19" id="KW-1185">Reference proteome</keyword>
<feature type="compositionally biased region" description="Low complexity" evidence="14">
    <location>
        <begin position="1"/>
        <end position="21"/>
    </location>
</feature>
<evidence type="ECO:0000256" key="9">
    <source>
        <dbReference type="ARBA" id="ARBA00034328"/>
    </source>
</evidence>
<evidence type="ECO:0000256" key="1">
    <source>
        <dbReference type="ARBA" id="ARBA00004496"/>
    </source>
</evidence>
<dbReference type="InterPro" id="IPR036250">
    <property type="entry name" value="AcylCo_DH-like_C"/>
</dbReference>
<dbReference type="PIRSF" id="PIRSF016578">
    <property type="entry name" value="HsaA"/>
    <property type="match status" value="1"/>
</dbReference>
<feature type="domain" description="Acyl-CoA dehydrogenase/oxidase N-terminal" evidence="16">
    <location>
        <begin position="47"/>
        <end position="140"/>
    </location>
</feature>
<dbReference type="GO" id="GO:0050660">
    <property type="term" value="F:flavin adenine dinucleotide binding"/>
    <property type="evidence" value="ECO:0007669"/>
    <property type="project" value="InterPro"/>
</dbReference>
<evidence type="ECO:0000313" key="18">
    <source>
        <dbReference type="EMBL" id="PWJ55424.1"/>
    </source>
</evidence>
<evidence type="ECO:0000256" key="3">
    <source>
        <dbReference type="ARBA" id="ARBA00022643"/>
    </source>
</evidence>
<dbReference type="PANTHER" id="PTHR43884">
    <property type="entry name" value="ACYL-COA DEHYDROGENASE"/>
    <property type="match status" value="1"/>
</dbReference>
<dbReference type="PANTHER" id="PTHR43884:SF12">
    <property type="entry name" value="ISOVALERYL-COA DEHYDROGENASE, MITOCHONDRIAL-RELATED"/>
    <property type="match status" value="1"/>
</dbReference>
<dbReference type="InterPro" id="IPR006091">
    <property type="entry name" value="Acyl-CoA_Oxase/DH_mid-dom"/>
</dbReference>
<dbReference type="GO" id="GO:0004497">
    <property type="term" value="F:monooxygenase activity"/>
    <property type="evidence" value="ECO:0007669"/>
    <property type="project" value="UniProtKB-KW"/>
</dbReference>
<evidence type="ECO:0000256" key="11">
    <source>
        <dbReference type="ARBA" id="ARBA00047859"/>
    </source>
</evidence>
<comment type="catalytic activity">
    <reaction evidence="13">
        <text>dibenzothiophene + 2 FMNH2 + 2 O2 = dibenzothiophene 5,5-dioxide + 2 FMN + 2 H2O + 2 H(+)</text>
        <dbReference type="Rhea" id="RHEA:49072"/>
        <dbReference type="ChEBI" id="CHEBI:15377"/>
        <dbReference type="ChEBI" id="CHEBI:15378"/>
        <dbReference type="ChEBI" id="CHEBI:15379"/>
        <dbReference type="ChEBI" id="CHEBI:23681"/>
        <dbReference type="ChEBI" id="CHEBI:57618"/>
        <dbReference type="ChEBI" id="CHEBI:58210"/>
        <dbReference type="ChEBI" id="CHEBI:90356"/>
        <dbReference type="EC" id="1.14.14.21"/>
    </reaction>
</comment>
<evidence type="ECO:0000259" key="16">
    <source>
        <dbReference type="Pfam" id="PF02771"/>
    </source>
</evidence>
<comment type="subcellular location">
    <subcellularLocation>
        <location evidence="1">Cytoplasm</location>
    </subcellularLocation>
</comment>
<proteinExistence type="inferred from homology"/>
<evidence type="ECO:0000256" key="12">
    <source>
        <dbReference type="ARBA" id="ARBA00048445"/>
    </source>
</evidence>
<evidence type="ECO:0000256" key="2">
    <source>
        <dbReference type="ARBA" id="ARBA00022630"/>
    </source>
</evidence>
<dbReference type="InterPro" id="IPR046373">
    <property type="entry name" value="Acyl-CoA_Oxase/DH_mid-dom_sf"/>
</dbReference>
<comment type="catalytic activity">
    <reaction evidence="11">
        <text>dibenzothiophene + FMNH2 + O2 = dibenzothiophene 5-oxide + FMN + H2O + H(+)</text>
        <dbReference type="Rhea" id="RHEA:49076"/>
        <dbReference type="ChEBI" id="CHEBI:15377"/>
        <dbReference type="ChEBI" id="CHEBI:15378"/>
        <dbReference type="ChEBI" id="CHEBI:15379"/>
        <dbReference type="ChEBI" id="CHEBI:23681"/>
        <dbReference type="ChEBI" id="CHEBI:23683"/>
        <dbReference type="ChEBI" id="CHEBI:57618"/>
        <dbReference type="ChEBI" id="CHEBI:58210"/>
    </reaction>
</comment>
<dbReference type="SUPFAM" id="SSF47203">
    <property type="entry name" value="Acyl-CoA dehydrogenase C-terminal domain-like"/>
    <property type="match status" value="1"/>
</dbReference>
<protein>
    <recommendedName>
        <fullName evidence="10">Dibenzothiophene monooxygenase</fullName>
        <ecNumber evidence="9">1.14.14.21</ecNumber>
    </recommendedName>
</protein>
<dbReference type="InterPro" id="IPR013107">
    <property type="entry name" value="Acyl-CoA_DH_C"/>
</dbReference>
<evidence type="ECO:0000256" key="13">
    <source>
        <dbReference type="ARBA" id="ARBA00049456"/>
    </source>
</evidence>
<organism evidence="18 19">
    <name type="scientific">Quadrisphaera granulorum</name>
    <dbReference type="NCBI Taxonomy" id="317664"/>
    <lineage>
        <taxon>Bacteria</taxon>
        <taxon>Bacillati</taxon>
        <taxon>Actinomycetota</taxon>
        <taxon>Actinomycetes</taxon>
        <taxon>Kineosporiales</taxon>
        <taxon>Kineosporiaceae</taxon>
        <taxon>Quadrisphaera</taxon>
    </lineage>
</organism>
<dbReference type="GO" id="GO:0006552">
    <property type="term" value="P:L-leucine catabolic process"/>
    <property type="evidence" value="ECO:0007669"/>
    <property type="project" value="TreeGrafter"/>
</dbReference>
<name>A0A316AEV0_9ACTN</name>
<dbReference type="Gene3D" id="2.40.110.10">
    <property type="entry name" value="Butyryl-CoA Dehydrogenase, subunit A, domain 2"/>
    <property type="match status" value="1"/>
</dbReference>
<comment type="caution">
    <text evidence="18">The sequence shown here is derived from an EMBL/GenBank/DDBJ whole genome shotgun (WGS) entry which is preliminary data.</text>
</comment>
<dbReference type="Pfam" id="PF08028">
    <property type="entry name" value="Acyl-CoA_dh_2"/>
    <property type="match status" value="1"/>
</dbReference>
<accession>A0A316AEV0</accession>
<comment type="similarity">
    <text evidence="8">Belongs to the DszC flavin monooxygenase family.</text>
</comment>
<evidence type="ECO:0000259" key="15">
    <source>
        <dbReference type="Pfam" id="PF02770"/>
    </source>
</evidence>
<dbReference type="InterPro" id="IPR009100">
    <property type="entry name" value="AcylCoA_DH/oxidase_NM_dom_sf"/>
</dbReference>
<feature type="domain" description="Acyl-CoA dehydrogenase C-terminal" evidence="17">
    <location>
        <begin position="272"/>
        <end position="410"/>
    </location>
</feature>
<dbReference type="AlphaFoldDB" id="A0A316AEV0"/>
<dbReference type="EC" id="1.14.14.21" evidence="9"/>
<feature type="region of interest" description="Disordered" evidence="14">
    <location>
        <begin position="1"/>
        <end position="32"/>
    </location>
</feature>
<keyword evidence="2" id="KW-0285">Flavoprotein</keyword>
<keyword evidence="5" id="KW-0560">Oxidoreductase</keyword>
<evidence type="ECO:0000256" key="8">
    <source>
        <dbReference type="ARBA" id="ARBA00034317"/>
    </source>
</evidence>
<dbReference type="Proteomes" id="UP000245469">
    <property type="component" value="Unassembled WGS sequence"/>
</dbReference>
<dbReference type="SUPFAM" id="SSF56645">
    <property type="entry name" value="Acyl-CoA dehydrogenase NM domain-like"/>
    <property type="match status" value="1"/>
</dbReference>
<evidence type="ECO:0000256" key="14">
    <source>
        <dbReference type="SAM" id="MobiDB-lite"/>
    </source>
</evidence>
<evidence type="ECO:0000256" key="7">
    <source>
        <dbReference type="ARBA" id="ARBA00034307"/>
    </source>
</evidence>
<evidence type="ECO:0000256" key="10">
    <source>
        <dbReference type="ARBA" id="ARBA00034345"/>
    </source>
</evidence>
<evidence type="ECO:0000259" key="17">
    <source>
        <dbReference type="Pfam" id="PF08028"/>
    </source>
</evidence>
<comment type="catalytic activity">
    <reaction evidence="12">
        <text>dibenzothiophene 5-oxide + FMNH2 + O2 = dibenzothiophene 5,5-dioxide + FMN + H2O + H(+)</text>
        <dbReference type="Rhea" id="RHEA:49080"/>
        <dbReference type="ChEBI" id="CHEBI:15377"/>
        <dbReference type="ChEBI" id="CHEBI:15378"/>
        <dbReference type="ChEBI" id="CHEBI:15379"/>
        <dbReference type="ChEBI" id="CHEBI:23683"/>
        <dbReference type="ChEBI" id="CHEBI:57618"/>
        <dbReference type="ChEBI" id="CHEBI:58210"/>
        <dbReference type="ChEBI" id="CHEBI:90356"/>
    </reaction>
</comment>
<feature type="domain" description="Acyl-CoA oxidase/dehydrogenase middle" evidence="15">
    <location>
        <begin position="149"/>
        <end position="246"/>
    </location>
</feature>
<dbReference type="InterPro" id="IPR013786">
    <property type="entry name" value="AcylCoA_DH/ox_N"/>
</dbReference>
<dbReference type="InterPro" id="IPR037069">
    <property type="entry name" value="AcylCoA_DH/ox_N_sf"/>
</dbReference>
<comment type="pathway">
    <text evidence="7">Sulfur metabolism; dibenzothiophene degradation.</text>
</comment>
<keyword evidence="4" id="KW-0547">Nucleotide-binding</keyword>
<dbReference type="GO" id="GO:0005737">
    <property type="term" value="C:cytoplasm"/>
    <property type="evidence" value="ECO:0007669"/>
    <property type="project" value="UniProtKB-SubCell"/>
</dbReference>
<dbReference type="GO" id="GO:0008470">
    <property type="term" value="F:3-methylbutanoyl-CoA dehydrogenase activity"/>
    <property type="evidence" value="ECO:0007669"/>
    <property type="project" value="TreeGrafter"/>
</dbReference>
<reference evidence="18 19" key="1">
    <citation type="submission" date="2018-03" db="EMBL/GenBank/DDBJ databases">
        <title>Genomic Encyclopedia of Archaeal and Bacterial Type Strains, Phase II (KMG-II): from individual species to whole genera.</title>
        <authorList>
            <person name="Goeker M."/>
        </authorList>
    </citation>
    <scope>NUCLEOTIDE SEQUENCE [LARGE SCALE GENOMIC DNA]</scope>
    <source>
        <strain evidence="18 19">DSM 44889</strain>
    </source>
</reference>
<evidence type="ECO:0000256" key="6">
    <source>
        <dbReference type="ARBA" id="ARBA00023033"/>
    </source>
</evidence>
<evidence type="ECO:0000256" key="5">
    <source>
        <dbReference type="ARBA" id="ARBA00023002"/>
    </source>
</evidence>
<dbReference type="Gene3D" id="1.20.140.10">
    <property type="entry name" value="Butyryl-CoA Dehydrogenase, subunit A, domain 3"/>
    <property type="match status" value="1"/>
</dbReference>
<dbReference type="EMBL" id="QGDQ01000003">
    <property type="protein sequence ID" value="PWJ55424.1"/>
    <property type="molecule type" value="Genomic_DNA"/>
</dbReference>
<dbReference type="Pfam" id="PF02770">
    <property type="entry name" value="Acyl-CoA_dh_M"/>
    <property type="match status" value="1"/>
</dbReference>